<dbReference type="SUPFAM" id="SSF101936">
    <property type="entry name" value="DNA-binding pseudobarrel domain"/>
    <property type="match status" value="2"/>
</dbReference>
<keyword evidence="5" id="KW-0804">Transcription</keyword>
<dbReference type="Proteomes" id="UP001634007">
    <property type="component" value="Unassembled WGS sequence"/>
</dbReference>
<dbReference type="InterPro" id="IPR015300">
    <property type="entry name" value="DNA-bd_pseudobarrel_sf"/>
</dbReference>
<reference evidence="8 9" key="1">
    <citation type="submission" date="2024-11" db="EMBL/GenBank/DDBJ databases">
        <title>Chromosome-level genome assembly of Eucalyptus globulus Labill. provides insights into its genome evolution.</title>
        <authorList>
            <person name="Li X."/>
        </authorList>
    </citation>
    <scope>NUCLEOTIDE SEQUENCE [LARGE SCALE GENOMIC DNA]</scope>
    <source>
        <strain evidence="8">CL2024</strain>
        <tissue evidence="8">Fresh tender leaves</tissue>
    </source>
</reference>
<dbReference type="GO" id="GO:0005634">
    <property type="term" value="C:nucleus"/>
    <property type="evidence" value="ECO:0007669"/>
    <property type="project" value="UniProtKB-SubCell"/>
</dbReference>
<keyword evidence="3" id="KW-0805">Transcription regulation</keyword>
<keyword evidence="2" id="KW-0677">Repeat</keyword>
<sequence length="258" mass="29577">MKMAMERSKRPPSFIKKLLGEFTHKLEIPPAFLKNFQGNVPKKVLVKCGGQSWFISIEESDEDYHFSQGLAKFVKDLHLELGEMVIFSMVGHETFEVVVYGTDRCEKTISTRSYGRQPCAYAEGKKGRFDVVEKEEEESSMGVKCYMPARHPYFVRSMRKYEMRWFYLPAAFVREAGLKSKRNVVIEDPLRRKWPVRLQQYVNHTSISGWSSVVRANDFAIGDTLMFEYVGGRGDAIALRIMSRAGRNGASAAYEKLA</sequence>
<evidence type="ECO:0000256" key="4">
    <source>
        <dbReference type="ARBA" id="ARBA00023125"/>
    </source>
</evidence>
<feature type="domain" description="TF-B3" evidence="7">
    <location>
        <begin position="151"/>
        <end position="245"/>
    </location>
</feature>
<dbReference type="InterPro" id="IPR039218">
    <property type="entry name" value="REM_fam"/>
</dbReference>
<proteinExistence type="predicted"/>
<feature type="domain" description="TF-B3" evidence="7">
    <location>
        <begin position="11"/>
        <end position="103"/>
    </location>
</feature>
<dbReference type="Pfam" id="PF02362">
    <property type="entry name" value="B3"/>
    <property type="match status" value="2"/>
</dbReference>
<protein>
    <recommendedName>
        <fullName evidence="7">TF-B3 domain-containing protein</fullName>
    </recommendedName>
</protein>
<evidence type="ECO:0000256" key="6">
    <source>
        <dbReference type="ARBA" id="ARBA00023242"/>
    </source>
</evidence>
<dbReference type="GO" id="GO:0003677">
    <property type="term" value="F:DNA binding"/>
    <property type="evidence" value="ECO:0007669"/>
    <property type="project" value="UniProtKB-KW"/>
</dbReference>
<dbReference type="InterPro" id="IPR003340">
    <property type="entry name" value="B3_DNA-bd"/>
</dbReference>
<evidence type="ECO:0000313" key="8">
    <source>
        <dbReference type="EMBL" id="KAL3749587.1"/>
    </source>
</evidence>
<dbReference type="PANTHER" id="PTHR31674:SF62">
    <property type="entry name" value="B3 DOMAIN-CONTAINING PROTEIN REM14-RELATED"/>
    <property type="match status" value="1"/>
</dbReference>
<evidence type="ECO:0000256" key="5">
    <source>
        <dbReference type="ARBA" id="ARBA00023163"/>
    </source>
</evidence>
<keyword evidence="6" id="KW-0539">Nucleus</keyword>
<evidence type="ECO:0000256" key="1">
    <source>
        <dbReference type="ARBA" id="ARBA00004123"/>
    </source>
</evidence>
<evidence type="ECO:0000259" key="7">
    <source>
        <dbReference type="PROSITE" id="PS50863"/>
    </source>
</evidence>
<comment type="caution">
    <text evidence="8">The sequence shown here is derived from an EMBL/GenBank/DDBJ whole genome shotgun (WGS) entry which is preliminary data.</text>
</comment>
<evidence type="ECO:0000256" key="2">
    <source>
        <dbReference type="ARBA" id="ARBA00022737"/>
    </source>
</evidence>
<evidence type="ECO:0000256" key="3">
    <source>
        <dbReference type="ARBA" id="ARBA00023015"/>
    </source>
</evidence>
<dbReference type="CDD" id="cd10017">
    <property type="entry name" value="B3_DNA"/>
    <property type="match status" value="2"/>
</dbReference>
<organism evidence="8 9">
    <name type="scientific">Eucalyptus globulus</name>
    <name type="common">Tasmanian blue gum</name>
    <dbReference type="NCBI Taxonomy" id="34317"/>
    <lineage>
        <taxon>Eukaryota</taxon>
        <taxon>Viridiplantae</taxon>
        <taxon>Streptophyta</taxon>
        <taxon>Embryophyta</taxon>
        <taxon>Tracheophyta</taxon>
        <taxon>Spermatophyta</taxon>
        <taxon>Magnoliopsida</taxon>
        <taxon>eudicotyledons</taxon>
        <taxon>Gunneridae</taxon>
        <taxon>Pentapetalae</taxon>
        <taxon>rosids</taxon>
        <taxon>malvids</taxon>
        <taxon>Myrtales</taxon>
        <taxon>Myrtaceae</taxon>
        <taxon>Myrtoideae</taxon>
        <taxon>Eucalypteae</taxon>
        <taxon>Eucalyptus</taxon>
    </lineage>
</organism>
<keyword evidence="9" id="KW-1185">Reference proteome</keyword>
<name>A0ABD3LI97_EUCGL</name>
<dbReference type="EMBL" id="JBJKBG010000002">
    <property type="protein sequence ID" value="KAL3749587.1"/>
    <property type="molecule type" value="Genomic_DNA"/>
</dbReference>
<accession>A0ABD3LI97</accession>
<dbReference type="AlphaFoldDB" id="A0ABD3LI97"/>
<dbReference type="PANTHER" id="PTHR31674">
    <property type="entry name" value="B3 DOMAIN-CONTAINING PROTEIN REM-LIKE 3-RELATED"/>
    <property type="match status" value="1"/>
</dbReference>
<dbReference type="PROSITE" id="PS50863">
    <property type="entry name" value="B3"/>
    <property type="match status" value="2"/>
</dbReference>
<gene>
    <name evidence="8" type="ORF">ACJRO7_010684</name>
</gene>
<dbReference type="Gene3D" id="2.40.330.10">
    <property type="entry name" value="DNA-binding pseudobarrel domain"/>
    <property type="match status" value="2"/>
</dbReference>
<keyword evidence="4" id="KW-0238">DNA-binding</keyword>
<comment type="subcellular location">
    <subcellularLocation>
        <location evidence="1">Nucleus</location>
    </subcellularLocation>
</comment>
<evidence type="ECO:0000313" key="9">
    <source>
        <dbReference type="Proteomes" id="UP001634007"/>
    </source>
</evidence>
<dbReference type="SMART" id="SM01019">
    <property type="entry name" value="B3"/>
    <property type="match status" value="2"/>
</dbReference>